<reference evidence="5 6" key="1">
    <citation type="journal article" date="2017" name="BMC Genomics">
        <title>Comparative genomic and phylogenomic analyses of the Bifidobacteriaceae family.</title>
        <authorList>
            <person name="Lugli G.A."/>
            <person name="Milani C."/>
            <person name="Turroni F."/>
            <person name="Duranti S."/>
            <person name="Mancabelli L."/>
            <person name="Mangifesta M."/>
            <person name="Ferrario C."/>
            <person name="Modesto M."/>
            <person name="Mattarelli P."/>
            <person name="Jiri K."/>
            <person name="van Sinderen D."/>
            <person name="Ventura M."/>
        </authorList>
    </citation>
    <scope>NUCLEOTIDE SEQUENCE [LARGE SCALE GENOMIC DNA]</scope>
    <source>
        <strain evidence="5 6">DSM 22924</strain>
    </source>
</reference>
<dbReference type="Pfam" id="PF04203">
    <property type="entry name" value="Sortase"/>
    <property type="match status" value="1"/>
</dbReference>
<feature type="transmembrane region" description="Helical" evidence="4">
    <location>
        <begin position="337"/>
        <end position="356"/>
    </location>
</feature>
<accession>A0A261EQD7</accession>
<keyword evidence="4" id="KW-1133">Transmembrane helix</keyword>
<proteinExistence type="predicted"/>
<protein>
    <submittedName>
        <fullName evidence="5">Sortase</fullName>
    </submittedName>
</protein>
<dbReference type="NCBIfam" id="NF033747">
    <property type="entry name" value="class_E_sortase"/>
    <property type="match status" value="1"/>
</dbReference>
<feature type="compositionally biased region" description="Basic residues" evidence="3">
    <location>
        <begin position="11"/>
        <end position="21"/>
    </location>
</feature>
<feature type="region of interest" description="Disordered" evidence="3">
    <location>
        <begin position="1"/>
        <end position="23"/>
    </location>
</feature>
<dbReference type="InterPro" id="IPR023365">
    <property type="entry name" value="Sortase_dom-sf"/>
</dbReference>
<feature type="transmembrane region" description="Helical" evidence="4">
    <location>
        <begin position="28"/>
        <end position="53"/>
    </location>
</feature>
<evidence type="ECO:0000256" key="4">
    <source>
        <dbReference type="SAM" id="Phobius"/>
    </source>
</evidence>
<keyword evidence="6" id="KW-1185">Reference proteome</keyword>
<gene>
    <name evidence="5" type="ORF">BOCO_1128</name>
</gene>
<sequence>MNEETSETSKHRSSVTHHKKQQGSVSRVAGIVGEILATLAILCGLYVVWQLWWTGIQSQHTQYETLKATSWSAPASPTGGKEKVAPEQTGPMPVQPQNVKRGDLVAQLYIPRFGATWERNVVEGTSADLLAYGGIGHYSQSQMPGQTGNFALAGHRAGYGEPLSNVDKLREGDPIVVRTQDYWYVYHYTNKKIVDPSEVSVIAPNPEHPEEEATKAAITLTTCEPKYATAAHRWISWGDFDYWAKVSDGIPRELAANNNGGVTFESKRSPSPLVKFGSLLPVMTLLLLAYVVIYLSALLAWRYPKLKAISDGREPRPYLSMYGWLSRHQSGIKPVRCVLMVLLALVVACAMFEWGFPWMAAHVSFMRSISNFPTV</sequence>
<dbReference type="AlphaFoldDB" id="A0A261EQD7"/>
<dbReference type="InterPro" id="IPR053465">
    <property type="entry name" value="Sortase_Class_E"/>
</dbReference>
<keyword evidence="4" id="KW-0472">Membrane</keyword>
<name>A0A261EQD7_9BIFI</name>
<dbReference type="EMBL" id="MWWS01000006">
    <property type="protein sequence ID" value="OZG49068.1"/>
    <property type="molecule type" value="Genomic_DNA"/>
</dbReference>
<dbReference type="RefSeq" id="WP_094723142.1">
    <property type="nucleotide sequence ID" value="NZ_MWWS01000006.1"/>
</dbReference>
<evidence type="ECO:0000256" key="2">
    <source>
        <dbReference type="PIRSR" id="PIRSR605754-1"/>
    </source>
</evidence>
<dbReference type="GO" id="GO:0016787">
    <property type="term" value="F:hydrolase activity"/>
    <property type="evidence" value="ECO:0007669"/>
    <property type="project" value="UniProtKB-KW"/>
</dbReference>
<feature type="active site" description="Acyl-thioester intermediate" evidence="2">
    <location>
        <position position="223"/>
    </location>
</feature>
<feature type="active site" description="Proton donor/acceptor" evidence="2">
    <location>
        <position position="155"/>
    </location>
</feature>
<dbReference type="Proteomes" id="UP000216004">
    <property type="component" value="Unassembled WGS sequence"/>
</dbReference>
<feature type="transmembrane region" description="Helical" evidence="4">
    <location>
        <begin position="279"/>
        <end position="301"/>
    </location>
</feature>
<dbReference type="OrthoDB" id="5242879at2"/>
<dbReference type="Gene3D" id="2.40.260.10">
    <property type="entry name" value="Sortase"/>
    <property type="match status" value="1"/>
</dbReference>
<keyword evidence="1" id="KW-0378">Hydrolase</keyword>
<dbReference type="InterPro" id="IPR005754">
    <property type="entry name" value="Sortase"/>
</dbReference>
<evidence type="ECO:0000256" key="1">
    <source>
        <dbReference type="ARBA" id="ARBA00022801"/>
    </source>
</evidence>
<organism evidence="5 6">
    <name type="scientific">Bombiscardovia coagulans</name>
    <dbReference type="NCBI Taxonomy" id="686666"/>
    <lineage>
        <taxon>Bacteria</taxon>
        <taxon>Bacillati</taxon>
        <taxon>Actinomycetota</taxon>
        <taxon>Actinomycetes</taxon>
        <taxon>Bifidobacteriales</taxon>
        <taxon>Bifidobacteriaceae</taxon>
        <taxon>Bombiscardovia</taxon>
    </lineage>
</organism>
<feature type="region of interest" description="Disordered" evidence="3">
    <location>
        <begin position="71"/>
        <end position="97"/>
    </location>
</feature>
<dbReference type="InterPro" id="IPR042003">
    <property type="entry name" value="Sortase_E"/>
</dbReference>
<evidence type="ECO:0000313" key="6">
    <source>
        <dbReference type="Proteomes" id="UP000216004"/>
    </source>
</evidence>
<evidence type="ECO:0000313" key="5">
    <source>
        <dbReference type="EMBL" id="OZG49068.1"/>
    </source>
</evidence>
<dbReference type="NCBIfam" id="TIGR01076">
    <property type="entry name" value="sortase_fam"/>
    <property type="match status" value="1"/>
</dbReference>
<evidence type="ECO:0000256" key="3">
    <source>
        <dbReference type="SAM" id="MobiDB-lite"/>
    </source>
</evidence>
<comment type="caution">
    <text evidence="5">The sequence shown here is derived from an EMBL/GenBank/DDBJ whole genome shotgun (WGS) entry which is preliminary data.</text>
</comment>
<keyword evidence="4" id="KW-0812">Transmembrane</keyword>
<dbReference type="CDD" id="cd05830">
    <property type="entry name" value="Sortase_E"/>
    <property type="match status" value="1"/>
</dbReference>
<dbReference type="SUPFAM" id="SSF63817">
    <property type="entry name" value="Sortase"/>
    <property type="match status" value="1"/>
</dbReference>